<organism evidence="2 3">
    <name type="scientific">Prevotella intermedia</name>
    <dbReference type="NCBI Taxonomy" id="28131"/>
    <lineage>
        <taxon>Bacteria</taxon>
        <taxon>Pseudomonadati</taxon>
        <taxon>Bacteroidota</taxon>
        <taxon>Bacteroidia</taxon>
        <taxon>Bacteroidales</taxon>
        <taxon>Prevotellaceae</taxon>
        <taxon>Prevotella</taxon>
    </lineage>
</organism>
<dbReference type="EMBL" id="PENF01000001">
    <property type="protein sequence ID" value="PJI19566.1"/>
    <property type="molecule type" value="Genomic_DNA"/>
</dbReference>
<gene>
    <name evidence="2" type="ORF">CTM53_01280</name>
</gene>
<protein>
    <submittedName>
        <fullName evidence="2">Uncharacterized protein</fullName>
    </submittedName>
</protein>
<comment type="caution">
    <text evidence="2">The sequence shown here is derived from an EMBL/GenBank/DDBJ whole genome shotgun (WGS) entry which is preliminary data.</text>
</comment>
<evidence type="ECO:0000313" key="2">
    <source>
        <dbReference type="EMBL" id="PJI19566.1"/>
    </source>
</evidence>
<accession>A0AAJ3RRD8</accession>
<dbReference type="Proteomes" id="UP000229102">
    <property type="component" value="Unassembled WGS sequence"/>
</dbReference>
<reference evidence="2 3" key="1">
    <citation type="submission" date="2017-11" db="EMBL/GenBank/DDBJ databases">
        <title>Genome sequencing of Prevotella intermedia KCOM 2698.</title>
        <authorList>
            <person name="Kook J.-K."/>
            <person name="Park S.-N."/>
            <person name="Lim Y.K."/>
        </authorList>
    </citation>
    <scope>NUCLEOTIDE SEQUENCE [LARGE SCALE GENOMIC DNA]</scope>
    <source>
        <strain evidence="2 3">KCOM 2698</strain>
    </source>
</reference>
<keyword evidence="1" id="KW-0472">Membrane</keyword>
<proteinExistence type="predicted"/>
<feature type="transmembrane region" description="Helical" evidence="1">
    <location>
        <begin position="22"/>
        <end position="41"/>
    </location>
</feature>
<keyword evidence="1" id="KW-1133">Transmembrane helix</keyword>
<dbReference type="AlphaFoldDB" id="A0AAJ3RRD8"/>
<evidence type="ECO:0000256" key="1">
    <source>
        <dbReference type="SAM" id="Phobius"/>
    </source>
</evidence>
<keyword evidence="1" id="KW-0812">Transmembrane</keyword>
<name>A0AAJ3RRD8_PREIN</name>
<evidence type="ECO:0000313" key="3">
    <source>
        <dbReference type="Proteomes" id="UP000229102"/>
    </source>
</evidence>
<sequence>MDKNCFLNYIGSFEEVIQIQKLHILFLLWLHFSVFTVFIWYCCTESAEDFCYGEPIKQGRIKL</sequence>